<reference evidence="2 3" key="1">
    <citation type="journal article" date="2010" name="BMC Genomics">
        <title>Genome analysis and comparative genomics of a Giardia intestinalis assemblage E isolate.</title>
        <authorList>
            <person name="Jerlstrom-Hultqvist J."/>
            <person name="Franzen O."/>
            <person name="Ankarklev J."/>
            <person name="Xu F."/>
            <person name="Nohynkova E."/>
            <person name="Andersson J.O."/>
            <person name="Svard S.G."/>
            <person name="Andersson B."/>
        </authorList>
    </citation>
    <scope>NUCLEOTIDE SEQUENCE [LARGE SCALE GENOMIC DNA]</scope>
    <source>
        <strain evidence="2 3">P15</strain>
    </source>
</reference>
<sequence>MPRPYDPDLLNAILSTLPTGAKISKIYYLPSLSSGDNYDQIPVLLPKWKANEILRWIESEANKLTTKADTRFGKSLVRETKRTRPTFIDPTDLHTSTNATDMKTGSLPRNTFTAPDSLD</sequence>
<gene>
    <name evidence="2" type="ORF">GLP15_1555</name>
</gene>
<evidence type="ECO:0000313" key="3">
    <source>
        <dbReference type="Proteomes" id="UP000008974"/>
    </source>
</evidence>
<feature type="compositionally biased region" description="Polar residues" evidence="1">
    <location>
        <begin position="93"/>
        <end position="119"/>
    </location>
</feature>
<dbReference type="OMA" id="NEILRWI"/>
<feature type="region of interest" description="Disordered" evidence="1">
    <location>
        <begin position="83"/>
        <end position="119"/>
    </location>
</feature>
<evidence type="ECO:0000313" key="2">
    <source>
        <dbReference type="EMBL" id="EFO65080.1"/>
    </source>
</evidence>
<dbReference type="Proteomes" id="UP000008974">
    <property type="component" value="Unassembled WGS sequence"/>
</dbReference>
<comment type="caution">
    <text evidence="2">The sequence shown here is derived from an EMBL/GenBank/DDBJ whole genome shotgun (WGS) entry which is preliminary data.</text>
</comment>
<proteinExistence type="predicted"/>
<organism evidence="2 3">
    <name type="scientific">Giardia intestinalis (strain P15)</name>
    <name type="common">Giardia lamblia</name>
    <dbReference type="NCBI Taxonomy" id="658858"/>
    <lineage>
        <taxon>Eukaryota</taxon>
        <taxon>Metamonada</taxon>
        <taxon>Diplomonadida</taxon>
        <taxon>Hexamitidae</taxon>
        <taxon>Giardiinae</taxon>
        <taxon>Giardia</taxon>
    </lineage>
</organism>
<dbReference type="OrthoDB" id="10250230at2759"/>
<name>E1EXJ3_GIAIA</name>
<dbReference type="VEuPathDB" id="GiardiaDB:GLP15_1555"/>
<dbReference type="EMBL" id="ACVC01000048">
    <property type="protein sequence ID" value="EFO65080.1"/>
    <property type="molecule type" value="Genomic_DNA"/>
</dbReference>
<accession>E1EXJ3</accession>
<protein>
    <submittedName>
        <fullName evidence="2">Uncharacterized protein</fullName>
    </submittedName>
</protein>
<evidence type="ECO:0000256" key="1">
    <source>
        <dbReference type="SAM" id="MobiDB-lite"/>
    </source>
</evidence>
<dbReference type="AlphaFoldDB" id="E1EXJ3"/>